<dbReference type="Pfam" id="PF00085">
    <property type="entry name" value="Thioredoxin"/>
    <property type="match status" value="1"/>
</dbReference>
<evidence type="ECO:0000259" key="1">
    <source>
        <dbReference type="Pfam" id="PF00085"/>
    </source>
</evidence>
<dbReference type="EMBL" id="PNEN01000573">
    <property type="protein sequence ID" value="PPJ53940.1"/>
    <property type="molecule type" value="Genomic_DNA"/>
</dbReference>
<dbReference type="SUPFAM" id="SSF52833">
    <property type="entry name" value="Thioredoxin-like"/>
    <property type="match status" value="1"/>
</dbReference>
<evidence type="ECO:0000313" key="3">
    <source>
        <dbReference type="Proteomes" id="UP000237631"/>
    </source>
</evidence>
<gene>
    <name evidence="2" type="ORF">CBER1_05841</name>
</gene>
<comment type="caution">
    <text evidence="2">The sequence shown here is derived from an EMBL/GenBank/DDBJ whole genome shotgun (WGS) entry which is preliminary data.</text>
</comment>
<protein>
    <recommendedName>
        <fullName evidence="1">Thioredoxin domain-containing protein</fullName>
    </recommendedName>
</protein>
<dbReference type="Gene3D" id="3.40.30.10">
    <property type="entry name" value="Glutaredoxin"/>
    <property type="match status" value="1"/>
</dbReference>
<feature type="domain" description="Thioredoxin" evidence="1">
    <location>
        <begin position="5"/>
        <end position="92"/>
    </location>
</feature>
<accession>A0A2S6C2J9</accession>
<evidence type="ECO:0000313" key="2">
    <source>
        <dbReference type="EMBL" id="PPJ53940.1"/>
    </source>
</evidence>
<dbReference type="Proteomes" id="UP000237631">
    <property type="component" value="Unassembled WGS sequence"/>
</dbReference>
<proteinExistence type="predicted"/>
<dbReference type="InterPro" id="IPR013766">
    <property type="entry name" value="Thioredoxin_domain"/>
</dbReference>
<reference evidence="3" key="1">
    <citation type="journal article" date="2017" name="bioRxiv">
        <title>Conservation of a gene cluster reveals novel cercosporin biosynthetic mechanisms and extends production to the genus Colletotrichum.</title>
        <authorList>
            <person name="de Jonge R."/>
            <person name="Ebert M.K."/>
            <person name="Huitt-Roehl C.R."/>
            <person name="Pal P."/>
            <person name="Suttle J.C."/>
            <person name="Spanner R.E."/>
            <person name="Neubauer J.D."/>
            <person name="Jurick W.M.II."/>
            <person name="Stott K.A."/>
            <person name="Secor G.A."/>
            <person name="Thomma B.P.H.J."/>
            <person name="Van de Peer Y."/>
            <person name="Townsend C.A."/>
            <person name="Bolton M.D."/>
        </authorList>
    </citation>
    <scope>NUCLEOTIDE SEQUENCE [LARGE SCALE GENOMIC DNA]</scope>
    <source>
        <strain evidence="3">CBS538.71</strain>
    </source>
</reference>
<dbReference type="AlphaFoldDB" id="A0A2S6C2J9"/>
<keyword evidence="3" id="KW-1185">Reference proteome</keyword>
<dbReference type="OrthoDB" id="10263751at2759"/>
<name>A0A2S6C2J9_9PEZI</name>
<dbReference type="InterPro" id="IPR036249">
    <property type="entry name" value="Thioredoxin-like_sf"/>
</dbReference>
<organism evidence="2 3">
    <name type="scientific">Cercospora berteroae</name>
    <dbReference type="NCBI Taxonomy" id="357750"/>
    <lineage>
        <taxon>Eukaryota</taxon>
        <taxon>Fungi</taxon>
        <taxon>Dikarya</taxon>
        <taxon>Ascomycota</taxon>
        <taxon>Pezizomycotina</taxon>
        <taxon>Dothideomycetes</taxon>
        <taxon>Dothideomycetidae</taxon>
        <taxon>Mycosphaerellales</taxon>
        <taxon>Mycosphaerellaceae</taxon>
        <taxon>Cercospora</taxon>
    </lineage>
</organism>
<sequence length="109" mass="12023">MAVELENKKQYDELIASTPTVIVFAHANYTANSRTFKSHFNSVAEVKSADGKVAFAWYDAFDADDVNAELVVRTFPAYFVFQDGKRTKSVLSSLANPKQLDADVAELVG</sequence>